<dbReference type="Proteomes" id="UP000186817">
    <property type="component" value="Unassembled WGS sequence"/>
</dbReference>
<evidence type="ECO:0000313" key="3">
    <source>
        <dbReference type="EMBL" id="OLQ08239.1"/>
    </source>
</evidence>
<keyword evidence="2" id="KW-0732">Signal</keyword>
<sequence length="160" mass="17408">MKMLLLLLLRIMPMMPVMMMMMMMMMVTVDDGGGDEDHGNDNGAQTQMKNLKMKADMRSAFKVAYADIAHRTKVYPIRHFCNAAVMVMEGDDGGRLRKLGDTTYLVSNETLAISQLILAVGLDGDVGGTGDEHPGIEGSVVQLTGPQRPGPSPLVTTLEH</sequence>
<gene>
    <name evidence="3" type="ORF">AK812_SmicGene8264</name>
</gene>
<organism evidence="3 4">
    <name type="scientific">Symbiodinium microadriaticum</name>
    <name type="common">Dinoflagellate</name>
    <name type="synonym">Zooxanthella microadriatica</name>
    <dbReference type="NCBI Taxonomy" id="2951"/>
    <lineage>
        <taxon>Eukaryota</taxon>
        <taxon>Sar</taxon>
        <taxon>Alveolata</taxon>
        <taxon>Dinophyceae</taxon>
        <taxon>Suessiales</taxon>
        <taxon>Symbiodiniaceae</taxon>
        <taxon>Symbiodinium</taxon>
    </lineage>
</organism>
<reference evidence="3 4" key="1">
    <citation type="submission" date="2016-02" db="EMBL/GenBank/DDBJ databases">
        <title>Genome analysis of coral dinoflagellate symbionts highlights evolutionary adaptations to a symbiotic lifestyle.</title>
        <authorList>
            <person name="Aranda M."/>
            <person name="Li Y."/>
            <person name="Liew Y.J."/>
            <person name="Baumgarten S."/>
            <person name="Simakov O."/>
            <person name="Wilson M."/>
            <person name="Piel J."/>
            <person name="Ashoor H."/>
            <person name="Bougouffa S."/>
            <person name="Bajic V.B."/>
            <person name="Ryu T."/>
            <person name="Ravasi T."/>
            <person name="Bayer T."/>
            <person name="Micklem G."/>
            <person name="Kim H."/>
            <person name="Bhak J."/>
            <person name="Lajeunesse T.C."/>
            <person name="Voolstra C.R."/>
        </authorList>
    </citation>
    <scope>NUCLEOTIDE SEQUENCE [LARGE SCALE GENOMIC DNA]</scope>
    <source>
        <strain evidence="3 4">CCMP2467</strain>
    </source>
</reference>
<feature type="signal peptide" evidence="2">
    <location>
        <begin position="1"/>
        <end position="19"/>
    </location>
</feature>
<evidence type="ECO:0000256" key="2">
    <source>
        <dbReference type="SAM" id="SignalP"/>
    </source>
</evidence>
<feature type="chain" id="PRO_5010214349" evidence="2">
    <location>
        <begin position="20"/>
        <end position="160"/>
    </location>
</feature>
<protein>
    <submittedName>
        <fullName evidence="3">Uncharacterized protein</fullName>
    </submittedName>
</protein>
<evidence type="ECO:0000313" key="4">
    <source>
        <dbReference type="Proteomes" id="UP000186817"/>
    </source>
</evidence>
<evidence type="ECO:0000256" key="1">
    <source>
        <dbReference type="SAM" id="MobiDB-lite"/>
    </source>
</evidence>
<dbReference type="AlphaFoldDB" id="A0A1Q9ELB6"/>
<proteinExistence type="predicted"/>
<comment type="caution">
    <text evidence="3">The sequence shown here is derived from an EMBL/GenBank/DDBJ whole genome shotgun (WGS) entry which is preliminary data.</text>
</comment>
<dbReference type="EMBL" id="LSRX01000121">
    <property type="protein sequence ID" value="OLQ08239.1"/>
    <property type="molecule type" value="Genomic_DNA"/>
</dbReference>
<name>A0A1Q9ELB6_SYMMI</name>
<accession>A0A1Q9ELB6</accession>
<keyword evidence="4" id="KW-1185">Reference proteome</keyword>
<feature type="region of interest" description="Disordered" evidence="1">
    <location>
        <begin position="129"/>
        <end position="160"/>
    </location>
</feature>